<reference evidence="1" key="1">
    <citation type="submission" date="2022-05" db="EMBL/GenBank/DDBJ databases">
        <authorList>
            <person name="Oliphant S.A."/>
            <person name="Watson-Haigh N.S."/>
            <person name="Sumby K.M."/>
            <person name="Gardner J.M."/>
            <person name="Jiranek V."/>
        </authorList>
    </citation>
    <scope>NUCLEOTIDE SEQUENCE</scope>
    <source>
        <strain evidence="1">KI16_H9</strain>
    </source>
</reference>
<evidence type="ECO:0000313" key="1">
    <source>
        <dbReference type="EMBL" id="USS84676.1"/>
    </source>
</evidence>
<dbReference type="Proteomes" id="UP001056707">
    <property type="component" value="Chromosome"/>
</dbReference>
<evidence type="ECO:0000313" key="2">
    <source>
        <dbReference type="Proteomes" id="UP001056707"/>
    </source>
</evidence>
<accession>A0ABY5BN90</accession>
<sequence>MAKFMKRMLITGIILSVSGLVMGVIGFYGGGRTHGLEKAYSHNSTHMSLNFSDDDDGDDDY</sequence>
<proteinExistence type="predicted"/>
<name>A0ABY5BN90_9LACO</name>
<gene>
    <name evidence="1" type="ORF">M3M35_05045</name>
</gene>
<organism evidence="1 2">
    <name type="scientific">Fructilactobacillus myrtifloralis</name>
    <dbReference type="NCBI Taxonomy" id="2940301"/>
    <lineage>
        <taxon>Bacteria</taxon>
        <taxon>Bacillati</taxon>
        <taxon>Bacillota</taxon>
        <taxon>Bacilli</taxon>
        <taxon>Lactobacillales</taxon>
        <taxon>Lactobacillaceae</taxon>
        <taxon>Fructilactobacillus</taxon>
    </lineage>
</organism>
<dbReference type="RefSeq" id="WP_252749579.1">
    <property type="nucleotide sequence ID" value="NZ_CP097116.1"/>
</dbReference>
<protein>
    <submittedName>
        <fullName evidence="1">Uncharacterized protein</fullName>
    </submittedName>
</protein>
<dbReference type="EMBL" id="CP097116">
    <property type="protein sequence ID" value="USS84676.1"/>
    <property type="molecule type" value="Genomic_DNA"/>
</dbReference>
<keyword evidence="2" id="KW-1185">Reference proteome</keyword>